<evidence type="ECO:0000313" key="1">
    <source>
        <dbReference type="EMBL" id="KAF2084818.1"/>
    </source>
</evidence>
<dbReference type="Proteomes" id="UP000799776">
    <property type="component" value="Unassembled WGS sequence"/>
</dbReference>
<gene>
    <name evidence="1" type="ORF">K490DRAFT_23756</name>
</gene>
<feature type="non-terminal residue" evidence="1">
    <location>
        <position position="642"/>
    </location>
</feature>
<feature type="non-terminal residue" evidence="1">
    <location>
        <position position="1"/>
    </location>
</feature>
<accession>A0A9P4HRW9</accession>
<dbReference type="EMBL" id="ML978737">
    <property type="protein sequence ID" value="KAF2084818.1"/>
    <property type="molecule type" value="Genomic_DNA"/>
</dbReference>
<sequence length="642" mass="70625">LERLPRHFEDVEADPSHPLDADLFEKVEPYLTSSEVVDLGVSQSLIEQLARLLPNLQQDPTPAVKLLNRLVVPFEFDAIRSLQPPVDFAGGLDLAAVPYHPLALSLLEKAALNQRHAEFIASSPEIIRRLVRLWLRTQDIGVADRAGNVLLAFLEIDRNPVSMTGTDGLDAEPSVDYGTGFVWKRVFGDKDVYGEMFAICGAQPGGRGEQDLSRQLITVAQSRLLAWLPEVGKLSWEAITHSHHPKIEEEFGLQPKEGLLDWAALHVAEDDDILMKLCLIEFYIDLLKKCTQPLQLGQSTYQSKSLEYLKRRGVHEKTLSYFIHPSRHESFEVSYLYGPAANYLSTWATTYPEDFEADNDTKSAVLQRITDVFRQMKPTQWVHGEPPKHDLHVLASLPRTTLLANSTPTWPSSPLSLLPTTTVTNPDVLHTLATIFHGPTDPSSDLIFPAPSPTTTATSTTSPFSQTRLNEDRTAAHTLTTLFLNQNPTFFSTIVSLAETLALKETALAAIDFIAAIATANWPTPASMRSTSAPPQTGVHLLTAPGSPILPYLLAPAPTFSNLVGGRGDAENAAYRVAIAKFDVLRVVAGRLEKMRSEGWMGLDGGEREELEAVVGFVRERIGDGVWGRGGDVGGRIGVLEM</sequence>
<dbReference type="AlphaFoldDB" id="A0A9P4HRW9"/>
<evidence type="ECO:0000313" key="2">
    <source>
        <dbReference type="Proteomes" id="UP000799776"/>
    </source>
</evidence>
<comment type="caution">
    <text evidence="1">The sequence shown here is derived from an EMBL/GenBank/DDBJ whole genome shotgun (WGS) entry which is preliminary data.</text>
</comment>
<reference evidence="1" key="1">
    <citation type="journal article" date="2020" name="Stud. Mycol.">
        <title>101 Dothideomycetes genomes: a test case for predicting lifestyles and emergence of pathogens.</title>
        <authorList>
            <person name="Haridas S."/>
            <person name="Albert R."/>
            <person name="Binder M."/>
            <person name="Bloem J."/>
            <person name="Labutti K."/>
            <person name="Salamov A."/>
            <person name="Andreopoulos B."/>
            <person name="Baker S."/>
            <person name="Barry K."/>
            <person name="Bills G."/>
            <person name="Bluhm B."/>
            <person name="Cannon C."/>
            <person name="Castanera R."/>
            <person name="Culley D."/>
            <person name="Daum C."/>
            <person name="Ezra D."/>
            <person name="Gonzalez J."/>
            <person name="Henrissat B."/>
            <person name="Kuo A."/>
            <person name="Liang C."/>
            <person name="Lipzen A."/>
            <person name="Lutzoni F."/>
            <person name="Magnuson J."/>
            <person name="Mondo S."/>
            <person name="Nolan M."/>
            <person name="Ohm R."/>
            <person name="Pangilinan J."/>
            <person name="Park H.-J."/>
            <person name="Ramirez L."/>
            <person name="Alfaro M."/>
            <person name="Sun H."/>
            <person name="Tritt A."/>
            <person name="Yoshinaga Y."/>
            <person name="Zwiers L.-H."/>
            <person name="Turgeon B."/>
            <person name="Goodwin S."/>
            <person name="Spatafora J."/>
            <person name="Crous P."/>
            <person name="Grigoriev I."/>
        </authorList>
    </citation>
    <scope>NUCLEOTIDE SEQUENCE</scope>
    <source>
        <strain evidence="1">CBS 121410</strain>
    </source>
</reference>
<dbReference type="OrthoDB" id="4538483at2759"/>
<name>A0A9P4HRW9_9PEZI</name>
<proteinExistence type="predicted"/>
<evidence type="ECO:0008006" key="3">
    <source>
        <dbReference type="Google" id="ProtNLM"/>
    </source>
</evidence>
<protein>
    <recommendedName>
        <fullName evidence="3">DNA mismatch repair protein HSM3 N-terminal domain-containing protein</fullName>
    </recommendedName>
</protein>
<keyword evidence="2" id="KW-1185">Reference proteome</keyword>
<organism evidence="1 2">
    <name type="scientific">Saccharata proteae CBS 121410</name>
    <dbReference type="NCBI Taxonomy" id="1314787"/>
    <lineage>
        <taxon>Eukaryota</taxon>
        <taxon>Fungi</taxon>
        <taxon>Dikarya</taxon>
        <taxon>Ascomycota</taxon>
        <taxon>Pezizomycotina</taxon>
        <taxon>Dothideomycetes</taxon>
        <taxon>Dothideomycetes incertae sedis</taxon>
        <taxon>Botryosphaeriales</taxon>
        <taxon>Saccharataceae</taxon>
        <taxon>Saccharata</taxon>
    </lineage>
</organism>